<dbReference type="SUPFAM" id="SSF48403">
    <property type="entry name" value="Ankyrin repeat"/>
    <property type="match status" value="1"/>
</dbReference>
<dbReference type="PROSITE" id="PS50088">
    <property type="entry name" value="ANK_REPEAT"/>
    <property type="match status" value="1"/>
</dbReference>
<organism evidence="2 3">
    <name type="scientific">Apiospora marii</name>
    <dbReference type="NCBI Taxonomy" id="335849"/>
    <lineage>
        <taxon>Eukaryota</taxon>
        <taxon>Fungi</taxon>
        <taxon>Dikarya</taxon>
        <taxon>Ascomycota</taxon>
        <taxon>Pezizomycotina</taxon>
        <taxon>Sordariomycetes</taxon>
        <taxon>Xylariomycetidae</taxon>
        <taxon>Amphisphaeriales</taxon>
        <taxon>Apiosporaceae</taxon>
        <taxon>Apiospora</taxon>
    </lineage>
</organism>
<dbReference type="PANTHER" id="PTHR24121">
    <property type="entry name" value="NO MECHANORECEPTOR POTENTIAL C, ISOFORM D-RELATED"/>
    <property type="match status" value="1"/>
</dbReference>
<dbReference type="SMART" id="SM00248">
    <property type="entry name" value="ANK"/>
    <property type="match status" value="5"/>
</dbReference>
<dbReference type="EMBL" id="JAQQWI010000015">
    <property type="protein sequence ID" value="KAK8012391.1"/>
    <property type="molecule type" value="Genomic_DNA"/>
</dbReference>
<dbReference type="Proteomes" id="UP001396898">
    <property type="component" value="Unassembled WGS sequence"/>
</dbReference>
<evidence type="ECO:0000313" key="2">
    <source>
        <dbReference type="EMBL" id="KAK8012391.1"/>
    </source>
</evidence>
<protein>
    <submittedName>
        <fullName evidence="2">Uncharacterized protein</fullName>
    </submittedName>
</protein>
<comment type="caution">
    <text evidence="2">The sequence shown here is derived from an EMBL/GenBank/DDBJ whole genome shotgun (WGS) entry which is preliminary data.</text>
</comment>
<feature type="repeat" description="ANK" evidence="1">
    <location>
        <begin position="105"/>
        <end position="137"/>
    </location>
</feature>
<reference evidence="2 3" key="1">
    <citation type="submission" date="2023-01" db="EMBL/GenBank/DDBJ databases">
        <title>Analysis of 21 Apiospora genomes using comparative genomics revels a genus with tremendous synthesis potential of carbohydrate active enzymes and secondary metabolites.</title>
        <authorList>
            <person name="Sorensen T."/>
        </authorList>
    </citation>
    <scope>NUCLEOTIDE SEQUENCE [LARGE SCALE GENOMIC DNA]</scope>
    <source>
        <strain evidence="2 3">CBS 20057</strain>
    </source>
</reference>
<dbReference type="PANTHER" id="PTHR24121:SF23">
    <property type="entry name" value="NO MECHANORECEPTOR POTENTIAL C, ISOFORM H"/>
    <property type="match status" value="1"/>
</dbReference>
<name>A0ABR1RGI6_9PEZI</name>
<evidence type="ECO:0000313" key="3">
    <source>
        <dbReference type="Proteomes" id="UP001396898"/>
    </source>
</evidence>
<dbReference type="InterPro" id="IPR002110">
    <property type="entry name" value="Ankyrin_rpt"/>
</dbReference>
<keyword evidence="1" id="KW-0040">ANK repeat</keyword>
<gene>
    <name evidence="2" type="ORF">PG991_009766</name>
</gene>
<dbReference type="Pfam" id="PF13637">
    <property type="entry name" value="Ank_4"/>
    <property type="match status" value="1"/>
</dbReference>
<dbReference type="PROSITE" id="PS50297">
    <property type="entry name" value="ANK_REP_REGION"/>
    <property type="match status" value="1"/>
</dbReference>
<sequence>MTSARDILNLGLVSSSVWKVVRTELYRVEVIQTREEENADVDASNVSAPEATPLQQQQALDARLHHSRMPAIHFSIREGHNSTTDALIQAAKNHWPEYLDAVWGSGMTPLHLAAATGNTEVVKALHMGGCVLNAEVYLPTGRAQILDGAPNLPELSRLYRYQLLHSPYWREQVDSLSLAIIHKRPATTEYLLEHMDLQRPSLPNDEPISPLFVAALVGDDKMVEILLSLNYPLEGSRLVDNVARQETALHYAAAHFLLDYSIQTNDLQVSDWDFTFDWALSHSHMRPPLQALVDNTEVSSEESMQSVLRHLISTYHYDEDIKPRSMFLINNLFPVGSKHRGYTIPWDECNINAPYYPMEDPETVLQQAISTPAYTQKLLQDLLECRDWDLEATDVKGRTAFDYAIFHRVYDAALMLMERNAEWKFRTSAEKEAMARWLRKQPNTGGKPFHWAARLEQSVKDFRLKLREEAAARRRTHRMTSSTRNAWSW</sequence>
<evidence type="ECO:0000256" key="1">
    <source>
        <dbReference type="PROSITE-ProRule" id="PRU00023"/>
    </source>
</evidence>
<dbReference type="Gene3D" id="1.25.40.20">
    <property type="entry name" value="Ankyrin repeat-containing domain"/>
    <property type="match status" value="3"/>
</dbReference>
<dbReference type="InterPro" id="IPR036770">
    <property type="entry name" value="Ankyrin_rpt-contain_sf"/>
</dbReference>
<proteinExistence type="predicted"/>
<accession>A0ABR1RGI6</accession>
<keyword evidence="3" id="KW-1185">Reference proteome</keyword>